<name>A0A0A0HGP1_9RHOB</name>
<proteinExistence type="predicted"/>
<accession>A0A0A0HGP1</accession>
<reference evidence="2 3" key="1">
    <citation type="submission" date="2013-01" db="EMBL/GenBank/DDBJ databases">
        <authorList>
            <person name="Fiebig A."/>
            <person name="Goeker M."/>
            <person name="Klenk H.-P.P."/>
        </authorList>
    </citation>
    <scope>NUCLEOTIDE SEQUENCE [LARGE SCALE GENOMIC DNA]</scope>
    <source>
        <strain evidence="2 3">DSM 17069</strain>
    </source>
</reference>
<protein>
    <recommendedName>
        <fullName evidence="4">DUF2946 domain-containing protein</fullName>
    </recommendedName>
</protein>
<dbReference type="STRING" id="215743.ROSMUCSMR3_00858"/>
<organism evidence="2 3">
    <name type="scientific">Roseovarius mucosus DSM 17069</name>
    <dbReference type="NCBI Taxonomy" id="1288298"/>
    <lineage>
        <taxon>Bacteria</taxon>
        <taxon>Pseudomonadati</taxon>
        <taxon>Pseudomonadota</taxon>
        <taxon>Alphaproteobacteria</taxon>
        <taxon>Rhodobacterales</taxon>
        <taxon>Roseobacteraceae</taxon>
        <taxon>Roseovarius</taxon>
    </lineage>
</organism>
<evidence type="ECO:0000313" key="3">
    <source>
        <dbReference type="Proteomes" id="UP000030021"/>
    </source>
</evidence>
<evidence type="ECO:0008006" key="4">
    <source>
        <dbReference type="Google" id="ProtNLM"/>
    </source>
</evidence>
<dbReference type="eggNOG" id="ENOG5033C4A">
    <property type="taxonomic scope" value="Bacteria"/>
</dbReference>
<dbReference type="AlphaFoldDB" id="A0A0A0HGP1"/>
<evidence type="ECO:0000313" key="2">
    <source>
        <dbReference type="EMBL" id="KGM86942.1"/>
    </source>
</evidence>
<keyword evidence="1" id="KW-0732">Signal</keyword>
<dbReference type="HOGENOM" id="CLU_141071_0_0_5"/>
<comment type="caution">
    <text evidence="2">The sequence shown here is derived from an EMBL/GenBank/DDBJ whole genome shotgun (WGS) entry which is preliminary data.</text>
</comment>
<gene>
    <name evidence="2" type="ORF">rosmuc_03241</name>
</gene>
<evidence type="ECO:0000256" key="1">
    <source>
        <dbReference type="SAM" id="SignalP"/>
    </source>
</evidence>
<feature type="chain" id="PRO_5001970121" description="DUF2946 domain-containing protein" evidence="1">
    <location>
        <begin position="25"/>
        <end position="115"/>
    </location>
</feature>
<dbReference type="Proteomes" id="UP000030021">
    <property type="component" value="Unassembled WGS sequence"/>
</dbReference>
<dbReference type="OrthoDB" id="7863585at2"/>
<dbReference type="EMBL" id="AONH01000016">
    <property type="protein sequence ID" value="KGM86942.1"/>
    <property type="molecule type" value="Genomic_DNA"/>
</dbReference>
<sequence>MRPLHPILALALCLVLALTSQSLAVARGGAQPVGQIVLCTGTGPVTIAVDADGQPVAAQHLCPDCLPGFAVVLVSPPTLGLWKGPERRMGTVAMDRHAVTRGQPPSVARAPPVTV</sequence>
<feature type="signal peptide" evidence="1">
    <location>
        <begin position="1"/>
        <end position="24"/>
    </location>
</feature>
<dbReference type="PATRIC" id="fig|1288298.3.peg.3249"/>
<dbReference type="RefSeq" id="WP_037269062.1">
    <property type="nucleotide sequence ID" value="NZ_KN293975.1"/>
</dbReference>